<dbReference type="EMBL" id="JAVDRD010000010">
    <property type="protein sequence ID" value="MDR6512555.1"/>
    <property type="molecule type" value="Genomic_DNA"/>
</dbReference>
<evidence type="ECO:0000256" key="4">
    <source>
        <dbReference type="RuleBase" id="RU000384"/>
    </source>
</evidence>
<evidence type="ECO:0000256" key="3">
    <source>
        <dbReference type="PROSITE-ProRule" id="PRU01331"/>
    </source>
</evidence>
<keyword evidence="2 6" id="KW-0436">Ligase</keyword>
<evidence type="ECO:0000313" key="7">
    <source>
        <dbReference type="Proteomes" id="UP001184150"/>
    </source>
</evidence>
<dbReference type="GO" id="GO:0004356">
    <property type="term" value="F:glutamine synthetase activity"/>
    <property type="evidence" value="ECO:0007669"/>
    <property type="project" value="UniProtKB-EC"/>
</dbReference>
<sequence length="446" mass="46904">MTQETASSFAAWLAAHPEVTRVEAFLTDVNGAPKGKWLVRDKAVALAAKGLPMPLSVFALDAWGCDVAGAGLAFGTGDPDGLCWPVAGRWSKAPWLGEDSAQVFLGMVDKDGGPVVADPRGMLQALLARYAARGLTPVVATELEFYLYRLENGVPVPPDGNLRRNDTLSTTALSAHAALFDEIMALAHAMGIPADAVISEAGPGQYEVNLLHRADALAAADDTVLMKRIVRALAAHHGLGATFMAKPYGDCSGSGMHIHASLNDAAGKNVLAKPEGGPADMLLHAVAGLLAAMPETMLAFAPNYNSFRRFRPDAHAPVSASWGIDDRSAAVRVIVGDAKATRIEHRISGADVNPHVAMAAMLGAMLQGIEDAVMPPSAQDPLHPGAGAPLPVEWGAAQAAFAASERAAGMFGARFRDIFLACKQQDRAAFLGQIDRFEYDTYLGLL</sequence>
<dbReference type="InterPro" id="IPR008146">
    <property type="entry name" value="Gln_synth_cat_dom"/>
</dbReference>
<dbReference type="EC" id="6.3.1.2" evidence="6"/>
<accession>A0ABU1MQC8</accession>
<dbReference type="PANTHER" id="PTHR43785">
    <property type="entry name" value="GAMMA-GLUTAMYLPUTRESCINE SYNTHETASE"/>
    <property type="match status" value="1"/>
</dbReference>
<keyword evidence="7" id="KW-1185">Reference proteome</keyword>
<comment type="caution">
    <text evidence="6">The sequence shown here is derived from an EMBL/GenBank/DDBJ whole genome shotgun (WGS) entry which is preliminary data.</text>
</comment>
<dbReference type="InterPro" id="IPR036651">
    <property type="entry name" value="Gln_synt_N_sf"/>
</dbReference>
<evidence type="ECO:0000256" key="2">
    <source>
        <dbReference type="ARBA" id="ARBA00022598"/>
    </source>
</evidence>
<dbReference type="Gene3D" id="3.30.590.10">
    <property type="entry name" value="Glutamine synthetase/guanido kinase, catalytic domain"/>
    <property type="match status" value="1"/>
</dbReference>
<dbReference type="PANTHER" id="PTHR43785:SF12">
    <property type="entry name" value="TYPE-1 GLUTAMINE SYNTHETASE 2"/>
    <property type="match status" value="1"/>
</dbReference>
<protein>
    <submittedName>
        <fullName evidence="6">Glutamine synthetase</fullName>
        <ecNumber evidence="6">6.3.1.2</ecNumber>
    </submittedName>
</protein>
<dbReference type="SUPFAM" id="SSF55931">
    <property type="entry name" value="Glutamine synthetase/guanido kinase"/>
    <property type="match status" value="1"/>
</dbReference>
<comment type="cofactor">
    <cofactor evidence="1">
        <name>Mg(2+)</name>
        <dbReference type="ChEBI" id="CHEBI:18420"/>
    </cofactor>
</comment>
<dbReference type="SUPFAM" id="SSF54368">
    <property type="entry name" value="Glutamine synthetase, N-terminal domain"/>
    <property type="match status" value="1"/>
</dbReference>
<dbReference type="InterPro" id="IPR014746">
    <property type="entry name" value="Gln_synth/guanido_kin_cat_dom"/>
</dbReference>
<evidence type="ECO:0000313" key="6">
    <source>
        <dbReference type="EMBL" id="MDR6512555.1"/>
    </source>
</evidence>
<evidence type="ECO:0000256" key="1">
    <source>
        <dbReference type="ARBA" id="ARBA00001946"/>
    </source>
</evidence>
<gene>
    <name evidence="6" type="ORF">J2792_003440</name>
</gene>
<dbReference type="RefSeq" id="WP_309806070.1">
    <property type="nucleotide sequence ID" value="NZ_JAVDRD010000010.1"/>
</dbReference>
<dbReference type="Pfam" id="PF00120">
    <property type="entry name" value="Gln-synt_C"/>
    <property type="match status" value="1"/>
</dbReference>
<organism evidence="6 7">
    <name type="scientific">Novosphingobium capsulatum</name>
    <dbReference type="NCBI Taxonomy" id="13688"/>
    <lineage>
        <taxon>Bacteria</taxon>
        <taxon>Pseudomonadati</taxon>
        <taxon>Pseudomonadota</taxon>
        <taxon>Alphaproteobacteria</taxon>
        <taxon>Sphingomonadales</taxon>
        <taxon>Sphingomonadaceae</taxon>
        <taxon>Novosphingobium</taxon>
    </lineage>
</organism>
<dbReference type="PROSITE" id="PS51987">
    <property type="entry name" value="GS_CATALYTIC"/>
    <property type="match status" value="1"/>
</dbReference>
<dbReference type="Proteomes" id="UP001184150">
    <property type="component" value="Unassembled WGS sequence"/>
</dbReference>
<proteinExistence type="inferred from homology"/>
<name>A0ABU1MQC8_9SPHN</name>
<comment type="similarity">
    <text evidence="3 4">Belongs to the glutamine synthetase family.</text>
</comment>
<evidence type="ECO:0000259" key="5">
    <source>
        <dbReference type="PROSITE" id="PS51987"/>
    </source>
</evidence>
<reference evidence="6 7" key="1">
    <citation type="submission" date="2023-07" db="EMBL/GenBank/DDBJ databases">
        <title>Sorghum-associated microbial communities from plants grown in Nebraska, USA.</title>
        <authorList>
            <person name="Schachtman D."/>
        </authorList>
    </citation>
    <scope>NUCLEOTIDE SEQUENCE [LARGE SCALE GENOMIC DNA]</scope>
    <source>
        <strain evidence="6 7">DS1027</strain>
    </source>
</reference>
<feature type="domain" description="GS catalytic" evidence="5">
    <location>
        <begin position="119"/>
        <end position="446"/>
    </location>
</feature>
<dbReference type="SMART" id="SM01230">
    <property type="entry name" value="Gln-synt_C"/>
    <property type="match status" value="1"/>
</dbReference>